<dbReference type="EMBL" id="JASNWA010000007">
    <property type="protein sequence ID" value="KAK3172801.1"/>
    <property type="molecule type" value="Genomic_DNA"/>
</dbReference>
<evidence type="ECO:0000259" key="7">
    <source>
        <dbReference type="Pfam" id="PF20684"/>
    </source>
</evidence>
<feature type="transmembrane region" description="Helical" evidence="6">
    <location>
        <begin position="53"/>
        <end position="76"/>
    </location>
</feature>
<dbReference type="PANTHER" id="PTHR33048">
    <property type="entry name" value="PTH11-LIKE INTEGRAL MEMBRANE PROTEIN (AFU_ORTHOLOGUE AFUA_5G11245)"/>
    <property type="match status" value="1"/>
</dbReference>
<proteinExistence type="inferred from homology"/>
<dbReference type="InterPro" id="IPR049326">
    <property type="entry name" value="Rhodopsin_dom_fungi"/>
</dbReference>
<reference evidence="8" key="1">
    <citation type="submission" date="2022-11" db="EMBL/GenBank/DDBJ databases">
        <title>Chromosomal genome sequence assembly and mating type (MAT) locus characterization of the leprose asexual lichenized fungus Lepraria neglecta (Nyl.) Erichsen.</title>
        <authorList>
            <person name="Allen J.L."/>
            <person name="Pfeffer B."/>
        </authorList>
    </citation>
    <scope>NUCLEOTIDE SEQUENCE</scope>
    <source>
        <strain evidence="8">Allen 5258</strain>
    </source>
</reference>
<protein>
    <recommendedName>
        <fullName evidence="7">Rhodopsin domain-containing protein</fullName>
    </recommendedName>
</protein>
<evidence type="ECO:0000256" key="4">
    <source>
        <dbReference type="ARBA" id="ARBA00023136"/>
    </source>
</evidence>
<dbReference type="AlphaFoldDB" id="A0AAD9Z7B0"/>
<dbReference type="InterPro" id="IPR052337">
    <property type="entry name" value="SAT4-like"/>
</dbReference>
<accession>A0AAD9Z7B0</accession>
<keyword evidence="2 6" id="KW-0812">Transmembrane</keyword>
<comment type="caution">
    <text evidence="8">The sequence shown here is derived from an EMBL/GenBank/DDBJ whole genome shotgun (WGS) entry which is preliminary data.</text>
</comment>
<feature type="transmembrane region" description="Helical" evidence="6">
    <location>
        <begin position="140"/>
        <end position="164"/>
    </location>
</feature>
<comment type="similarity">
    <text evidence="5">Belongs to the SAT4 family.</text>
</comment>
<feature type="transmembrane region" description="Helical" evidence="6">
    <location>
        <begin position="107"/>
        <end position="128"/>
    </location>
</feature>
<keyword evidence="4 6" id="KW-0472">Membrane</keyword>
<feature type="transmembrane region" description="Helical" evidence="6">
    <location>
        <begin position="193"/>
        <end position="214"/>
    </location>
</feature>
<gene>
    <name evidence="8" type="ORF">OEA41_006126</name>
</gene>
<evidence type="ECO:0000313" key="8">
    <source>
        <dbReference type="EMBL" id="KAK3172801.1"/>
    </source>
</evidence>
<dbReference type="GO" id="GO:0016020">
    <property type="term" value="C:membrane"/>
    <property type="evidence" value="ECO:0007669"/>
    <property type="project" value="UniProtKB-SubCell"/>
</dbReference>
<evidence type="ECO:0000256" key="6">
    <source>
        <dbReference type="SAM" id="Phobius"/>
    </source>
</evidence>
<comment type="subcellular location">
    <subcellularLocation>
        <location evidence="1">Membrane</location>
        <topology evidence="1">Multi-pass membrane protein</topology>
    </subcellularLocation>
</comment>
<dbReference type="Pfam" id="PF20684">
    <property type="entry name" value="Fung_rhodopsin"/>
    <property type="match status" value="1"/>
</dbReference>
<evidence type="ECO:0000256" key="1">
    <source>
        <dbReference type="ARBA" id="ARBA00004141"/>
    </source>
</evidence>
<evidence type="ECO:0000256" key="3">
    <source>
        <dbReference type="ARBA" id="ARBA00022989"/>
    </source>
</evidence>
<keyword evidence="3 6" id="KW-1133">Transmembrane helix</keyword>
<evidence type="ECO:0000313" key="9">
    <source>
        <dbReference type="Proteomes" id="UP001276659"/>
    </source>
</evidence>
<sequence length="235" mass="25471">MATISQWSSLGFALVNTGEVYAAGIVFPAICTTFAALRLYTRSQQKAQIGLDDWLILAALVNVLGMGICFITGAAMGVMGPATPLPISQEGEMSYLHSFELVAKIEFAFQVFLALASGCVKLSVVSFSRRVFLVHKPSRFGYVTTAVAALILAWTTAFFFTLIFTCGTHVDAHWGTEQQTAAECGNPIAPEEAFVVSSFLTDLITLLLPFPMVWRLKMSLSKKLQVTGIFLVGLL</sequence>
<evidence type="ECO:0000256" key="5">
    <source>
        <dbReference type="ARBA" id="ARBA00038359"/>
    </source>
</evidence>
<feature type="transmembrane region" description="Helical" evidence="6">
    <location>
        <begin position="20"/>
        <end position="41"/>
    </location>
</feature>
<keyword evidence="9" id="KW-1185">Reference proteome</keyword>
<organism evidence="8 9">
    <name type="scientific">Lepraria neglecta</name>
    <dbReference type="NCBI Taxonomy" id="209136"/>
    <lineage>
        <taxon>Eukaryota</taxon>
        <taxon>Fungi</taxon>
        <taxon>Dikarya</taxon>
        <taxon>Ascomycota</taxon>
        <taxon>Pezizomycotina</taxon>
        <taxon>Lecanoromycetes</taxon>
        <taxon>OSLEUM clade</taxon>
        <taxon>Lecanoromycetidae</taxon>
        <taxon>Lecanorales</taxon>
        <taxon>Lecanorineae</taxon>
        <taxon>Stereocaulaceae</taxon>
        <taxon>Lepraria</taxon>
    </lineage>
</organism>
<feature type="domain" description="Rhodopsin" evidence="7">
    <location>
        <begin position="37"/>
        <end position="234"/>
    </location>
</feature>
<dbReference type="PANTHER" id="PTHR33048:SF157">
    <property type="entry name" value="INTEGRAL MEMBRANE PROTEIN"/>
    <property type="match status" value="1"/>
</dbReference>
<name>A0AAD9Z7B0_9LECA</name>
<dbReference type="Proteomes" id="UP001276659">
    <property type="component" value="Unassembled WGS sequence"/>
</dbReference>
<evidence type="ECO:0000256" key="2">
    <source>
        <dbReference type="ARBA" id="ARBA00022692"/>
    </source>
</evidence>